<evidence type="ECO:0000256" key="1">
    <source>
        <dbReference type="SAM" id="Coils"/>
    </source>
</evidence>
<comment type="caution">
    <text evidence="3">The sequence shown here is derived from an EMBL/GenBank/DDBJ whole genome shotgun (WGS) entry which is preliminary data.</text>
</comment>
<keyword evidence="2" id="KW-0472">Membrane</keyword>
<evidence type="ECO:0000256" key="2">
    <source>
        <dbReference type="SAM" id="Phobius"/>
    </source>
</evidence>
<organism evidence="3 4">
    <name type="scientific">Astathelohania contejeani</name>
    <dbReference type="NCBI Taxonomy" id="164912"/>
    <lineage>
        <taxon>Eukaryota</taxon>
        <taxon>Fungi</taxon>
        <taxon>Fungi incertae sedis</taxon>
        <taxon>Microsporidia</taxon>
        <taxon>Astathelohaniidae</taxon>
        <taxon>Astathelohania</taxon>
    </lineage>
</organism>
<keyword evidence="1" id="KW-0175">Coiled coil</keyword>
<reference evidence="3 4" key="1">
    <citation type="submission" date="2019-01" db="EMBL/GenBank/DDBJ databases">
        <title>Genomes sequencing and comparative genomics of infectious freshwater microsporidia, Cucumispora dikerogammari and Thelohania contejeani.</title>
        <authorList>
            <person name="Cormier A."/>
            <person name="Giraud I."/>
            <person name="Wattier R."/>
            <person name="Teixeira M."/>
            <person name="Grandjean F."/>
            <person name="Rigaud T."/>
            <person name="Cordaux R."/>
        </authorList>
    </citation>
    <scope>NUCLEOTIDE SEQUENCE [LARGE SCALE GENOMIC DNA]</scope>
    <source>
        <strain evidence="3">T1</strain>
        <tissue evidence="3">Spores</tissue>
    </source>
</reference>
<evidence type="ECO:0000313" key="3">
    <source>
        <dbReference type="EMBL" id="KAF7684671.1"/>
    </source>
</evidence>
<dbReference type="EMBL" id="SBIQ01000005">
    <property type="protein sequence ID" value="KAF7684671.1"/>
    <property type="molecule type" value="Genomic_DNA"/>
</dbReference>
<keyword evidence="2" id="KW-0812">Transmembrane</keyword>
<accession>A0ABQ7I2L9</accession>
<name>A0ABQ7I2L9_9MICR</name>
<evidence type="ECO:0000313" key="4">
    <source>
        <dbReference type="Proteomes" id="UP001516464"/>
    </source>
</evidence>
<feature type="coiled-coil region" evidence="1">
    <location>
        <begin position="1"/>
        <end position="28"/>
    </location>
</feature>
<protein>
    <submittedName>
        <fullName evidence="3">Uncharacterized protein</fullName>
    </submittedName>
</protein>
<proteinExistence type="predicted"/>
<sequence>MQRLKEEKQLIETQIKEKEEELRRLIKKNIKVIYLLYNEYIDHINTFNFNSSDLYKIVLSRCDQLCEINRNKVYEELKCIFNGDIIKFSKEKLNSSFYLLYTFDTLRKRIEAKYKKEKEDDDKNKEENDIKIVVNIIDGRVELYQYNSKVLSFESVVPSTPNLCEIFYKKDFCFQSNITEILFFIFKFKLEFIIAECIILLESPVYQLQRLVSFSFDLMPSIINEEDVVNSFFIEFSIHKLKEYQDWLFIQNTSDIKKTLIYVYFFILAPGLSEYANLQWFYNKKEYYYVKWLEK</sequence>
<gene>
    <name evidence="3" type="ORF">TCON_0159</name>
</gene>
<feature type="transmembrane region" description="Helical" evidence="2">
    <location>
        <begin position="261"/>
        <end position="282"/>
    </location>
</feature>
<keyword evidence="4" id="KW-1185">Reference proteome</keyword>
<keyword evidence="2" id="KW-1133">Transmembrane helix</keyword>
<dbReference type="Proteomes" id="UP001516464">
    <property type="component" value="Unassembled WGS sequence"/>
</dbReference>